<feature type="region of interest" description="Disordered" evidence="4">
    <location>
        <begin position="216"/>
        <end position="264"/>
    </location>
</feature>
<evidence type="ECO:0000256" key="2">
    <source>
        <dbReference type="ARBA" id="ARBA00023242"/>
    </source>
</evidence>
<organism evidence="6 7">
    <name type="scientific">Crepidotus variabilis</name>
    <dbReference type="NCBI Taxonomy" id="179855"/>
    <lineage>
        <taxon>Eukaryota</taxon>
        <taxon>Fungi</taxon>
        <taxon>Dikarya</taxon>
        <taxon>Basidiomycota</taxon>
        <taxon>Agaricomycotina</taxon>
        <taxon>Agaricomycetes</taxon>
        <taxon>Agaricomycetidae</taxon>
        <taxon>Agaricales</taxon>
        <taxon>Agaricineae</taxon>
        <taxon>Crepidotaceae</taxon>
        <taxon>Crepidotus</taxon>
    </lineage>
</organism>
<evidence type="ECO:0000256" key="4">
    <source>
        <dbReference type="SAM" id="MobiDB-lite"/>
    </source>
</evidence>
<dbReference type="Gene3D" id="1.10.30.10">
    <property type="entry name" value="High mobility group box domain"/>
    <property type="match status" value="1"/>
</dbReference>
<dbReference type="GO" id="GO:0000981">
    <property type="term" value="F:DNA-binding transcription factor activity, RNA polymerase II-specific"/>
    <property type="evidence" value="ECO:0007669"/>
    <property type="project" value="TreeGrafter"/>
</dbReference>
<feature type="compositionally biased region" description="Low complexity" evidence="4">
    <location>
        <begin position="226"/>
        <end position="255"/>
    </location>
</feature>
<feature type="DNA-binding region" description="HMG box" evidence="3">
    <location>
        <begin position="78"/>
        <end position="147"/>
    </location>
</feature>
<gene>
    <name evidence="6" type="ORF">CPB83DRAFT_881620</name>
</gene>
<dbReference type="Pfam" id="PF00505">
    <property type="entry name" value="HMG_box"/>
    <property type="match status" value="1"/>
</dbReference>
<proteinExistence type="predicted"/>
<dbReference type="InterPro" id="IPR009071">
    <property type="entry name" value="HMG_box_dom"/>
</dbReference>
<dbReference type="InterPro" id="IPR036910">
    <property type="entry name" value="HMG_box_dom_sf"/>
</dbReference>
<dbReference type="OrthoDB" id="6247875at2759"/>
<dbReference type="PROSITE" id="PS50118">
    <property type="entry name" value="HMG_BOX_2"/>
    <property type="match status" value="1"/>
</dbReference>
<dbReference type="PANTHER" id="PTHR45789">
    <property type="entry name" value="FI18025P1"/>
    <property type="match status" value="1"/>
</dbReference>
<sequence length="474" mass="53056">MPALRRSSRWSDASTDPPSPVENSSESIAFVPTITPDTYHDVPSSVEQLPQDGTFSFEANGFAPRRVSSKQKKSPNHIPRPPNAFILFRSAFIRSQQVSSGVETNHSTLSKIIGLTWQQLSEEERQTWHAKAKIAQEEHKRKYPQYSFRPVHNRAKGLAAERKKLREVIPKDQERCEKIAELLACGTKGKALENAIQEYDKSHIPEVVTRFEEPVTASSFSELDPPSRASSSMSTRSRRSATPASRRVTRRSPSAMPMLPHPDHSPRYSFEESATLSIPPSFEPQSYYPNEPPSFGMDTFAFSVQEPSPPLNHGAMELQSDPPPQSILHRDRDNTLLCGNPQQYAGLDHWARSCSPLSTNSTSSMPTTPAHMNVPFPVEHGFEQPQYDTFCHDSLADYSRAQPNPPYVNDFSQYHSYSGAPIADPEYSPKGSPEVPLTLIPNNGFDESQVRTPMPRAEVDFSMFMASLQPPYSL</sequence>
<dbReference type="SMART" id="SM00398">
    <property type="entry name" value="HMG"/>
    <property type="match status" value="1"/>
</dbReference>
<dbReference type="CDD" id="cd01389">
    <property type="entry name" value="HMG-box_ROX1-like"/>
    <property type="match status" value="1"/>
</dbReference>
<dbReference type="AlphaFoldDB" id="A0A9P6EJW7"/>
<feature type="compositionally biased region" description="Polar residues" evidence="4">
    <location>
        <begin position="10"/>
        <end position="27"/>
    </location>
</feature>
<dbReference type="Proteomes" id="UP000807306">
    <property type="component" value="Unassembled WGS sequence"/>
</dbReference>
<name>A0A9P6EJW7_9AGAR</name>
<reference evidence="6" key="1">
    <citation type="submission" date="2020-11" db="EMBL/GenBank/DDBJ databases">
        <authorList>
            <consortium name="DOE Joint Genome Institute"/>
            <person name="Ahrendt S."/>
            <person name="Riley R."/>
            <person name="Andreopoulos W."/>
            <person name="Labutti K."/>
            <person name="Pangilinan J."/>
            <person name="Ruiz-Duenas F.J."/>
            <person name="Barrasa J.M."/>
            <person name="Sanchez-Garcia M."/>
            <person name="Camarero S."/>
            <person name="Miyauchi S."/>
            <person name="Serrano A."/>
            <person name="Linde D."/>
            <person name="Babiker R."/>
            <person name="Drula E."/>
            <person name="Ayuso-Fernandez I."/>
            <person name="Pacheco R."/>
            <person name="Padilla G."/>
            <person name="Ferreira P."/>
            <person name="Barriuso J."/>
            <person name="Kellner H."/>
            <person name="Castanera R."/>
            <person name="Alfaro M."/>
            <person name="Ramirez L."/>
            <person name="Pisabarro A.G."/>
            <person name="Kuo A."/>
            <person name="Tritt A."/>
            <person name="Lipzen A."/>
            <person name="He G."/>
            <person name="Yan M."/>
            <person name="Ng V."/>
            <person name="Cullen D."/>
            <person name="Martin F."/>
            <person name="Rosso M.-N."/>
            <person name="Henrissat B."/>
            <person name="Hibbett D."/>
            <person name="Martinez A.T."/>
            <person name="Grigoriev I.V."/>
        </authorList>
    </citation>
    <scope>NUCLEOTIDE SEQUENCE</scope>
    <source>
        <strain evidence="6">CBS 506.95</strain>
    </source>
</reference>
<dbReference type="GO" id="GO:0005634">
    <property type="term" value="C:nucleus"/>
    <property type="evidence" value="ECO:0007669"/>
    <property type="project" value="UniProtKB-UniRule"/>
</dbReference>
<feature type="domain" description="HMG box" evidence="5">
    <location>
        <begin position="78"/>
        <end position="147"/>
    </location>
</feature>
<keyword evidence="1 3" id="KW-0238">DNA-binding</keyword>
<evidence type="ECO:0000256" key="3">
    <source>
        <dbReference type="PROSITE-ProRule" id="PRU00267"/>
    </source>
</evidence>
<dbReference type="GO" id="GO:0000978">
    <property type="term" value="F:RNA polymerase II cis-regulatory region sequence-specific DNA binding"/>
    <property type="evidence" value="ECO:0007669"/>
    <property type="project" value="TreeGrafter"/>
</dbReference>
<keyword evidence="7" id="KW-1185">Reference proteome</keyword>
<dbReference type="EMBL" id="MU157836">
    <property type="protein sequence ID" value="KAF9531101.1"/>
    <property type="molecule type" value="Genomic_DNA"/>
</dbReference>
<comment type="caution">
    <text evidence="6">The sequence shown here is derived from an EMBL/GenBank/DDBJ whole genome shotgun (WGS) entry which is preliminary data.</text>
</comment>
<dbReference type="SUPFAM" id="SSF47095">
    <property type="entry name" value="HMG-box"/>
    <property type="match status" value="1"/>
</dbReference>
<dbReference type="PANTHER" id="PTHR45789:SF2">
    <property type="entry name" value="FI18025P1"/>
    <property type="match status" value="1"/>
</dbReference>
<evidence type="ECO:0000313" key="6">
    <source>
        <dbReference type="EMBL" id="KAF9531101.1"/>
    </source>
</evidence>
<evidence type="ECO:0000256" key="1">
    <source>
        <dbReference type="ARBA" id="ARBA00023125"/>
    </source>
</evidence>
<evidence type="ECO:0000313" key="7">
    <source>
        <dbReference type="Proteomes" id="UP000807306"/>
    </source>
</evidence>
<protein>
    <recommendedName>
        <fullName evidence="5">HMG box domain-containing protein</fullName>
    </recommendedName>
</protein>
<accession>A0A9P6EJW7</accession>
<keyword evidence="2 3" id="KW-0539">Nucleus</keyword>
<evidence type="ECO:0000259" key="5">
    <source>
        <dbReference type="PROSITE" id="PS50118"/>
    </source>
</evidence>
<feature type="region of interest" description="Disordered" evidence="4">
    <location>
        <begin position="1"/>
        <end position="28"/>
    </location>
</feature>
<dbReference type="InterPro" id="IPR051356">
    <property type="entry name" value="SOX/SOX-like_TF"/>
</dbReference>